<organism evidence="1 2">
    <name type="scientific">Panagrolaimus superbus</name>
    <dbReference type="NCBI Taxonomy" id="310955"/>
    <lineage>
        <taxon>Eukaryota</taxon>
        <taxon>Metazoa</taxon>
        <taxon>Ecdysozoa</taxon>
        <taxon>Nematoda</taxon>
        <taxon>Chromadorea</taxon>
        <taxon>Rhabditida</taxon>
        <taxon>Tylenchina</taxon>
        <taxon>Panagrolaimomorpha</taxon>
        <taxon>Panagrolaimoidea</taxon>
        <taxon>Panagrolaimidae</taxon>
        <taxon>Panagrolaimus</taxon>
    </lineage>
</organism>
<dbReference type="WBParaSite" id="PSU_v2.g17617.t1">
    <property type="protein sequence ID" value="PSU_v2.g17617.t1"/>
    <property type="gene ID" value="PSU_v2.g17617"/>
</dbReference>
<reference evidence="2" key="1">
    <citation type="submission" date="2022-11" db="UniProtKB">
        <authorList>
            <consortium name="WormBaseParasite"/>
        </authorList>
    </citation>
    <scope>IDENTIFICATION</scope>
</reference>
<sequence>MGFYENTPINLFNDLCFDLMSRRRFFNLKRYSIHVVDKLFNSSTTDLCQLPQKSVDHPLFEQLIGIKSEVFQHICQDDRLFHYLLYSLGTHCMKSKIQCDVLYSSLYLWYFNSVLSYLLPDNDSALICLKKFDWFSAINKLSTLKSALRLIKRQVIAANYSPNLFARTDGFQSPYPRVFDFSKFMIECLSDRNAIPYEGQVVTLKHMVLYYMNFLLASTNDADFNCFKEKLRGFNWVTTRVKPILVRWLQNRALDDLYMELVDFWACLVAPDDRLKTREQFTKFFQMFSKEFGDIFYIIMDRCLNADLRIPSHVKFLSFIVDHVFSPVMILWYQKMGFAVDDKMTQIQNKIFKYQVELDVKEMQKVVSIF</sequence>
<name>A0A914YFT2_9BILA</name>
<protein>
    <submittedName>
        <fullName evidence="2">Uncharacterized protein</fullName>
    </submittedName>
</protein>
<keyword evidence="1" id="KW-1185">Reference proteome</keyword>
<dbReference type="Proteomes" id="UP000887577">
    <property type="component" value="Unplaced"/>
</dbReference>
<evidence type="ECO:0000313" key="2">
    <source>
        <dbReference type="WBParaSite" id="PSU_v2.g17617.t1"/>
    </source>
</evidence>
<accession>A0A914YFT2</accession>
<proteinExistence type="predicted"/>
<dbReference type="AlphaFoldDB" id="A0A914YFT2"/>
<evidence type="ECO:0000313" key="1">
    <source>
        <dbReference type="Proteomes" id="UP000887577"/>
    </source>
</evidence>